<sequence length="150" mass="16934">MSTNEQQQQMVFYVPGTMWPVGVAIWLDGEYVTSAGQTLAQLQQVKPACELVTFEAALCAMNDAAKLPVQRICKDEYREKLEMLPPLDWQFSAGYSSFKIMEMYSGNITDIYVQLGDEHFKLRDHVTLPHSQIVTRVSAFRQAEPAQVAA</sequence>
<dbReference type="AlphaFoldDB" id="A0A380D757"/>
<evidence type="ECO:0000313" key="2">
    <source>
        <dbReference type="Proteomes" id="UP000255529"/>
    </source>
</evidence>
<accession>A0A380D757</accession>
<organism evidence="1 2">
    <name type="scientific">Serratia quinivorans</name>
    <dbReference type="NCBI Taxonomy" id="137545"/>
    <lineage>
        <taxon>Bacteria</taxon>
        <taxon>Pseudomonadati</taxon>
        <taxon>Pseudomonadota</taxon>
        <taxon>Gammaproteobacteria</taxon>
        <taxon>Enterobacterales</taxon>
        <taxon>Yersiniaceae</taxon>
        <taxon>Serratia</taxon>
    </lineage>
</organism>
<dbReference type="Proteomes" id="UP000255529">
    <property type="component" value="Unassembled WGS sequence"/>
</dbReference>
<proteinExistence type="predicted"/>
<name>A0A380D757_9GAMM</name>
<evidence type="ECO:0000313" key="1">
    <source>
        <dbReference type="EMBL" id="SUJ85892.1"/>
    </source>
</evidence>
<gene>
    <name evidence="1" type="ORF">NCTC11544_05879</name>
</gene>
<protein>
    <submittedName>
        <fullName evidence="1">Uncharacterized protein</fullName>
    </submittedName>
</protein>
<dbReference type="RefSeq" id="WP_115185053.1">
    <property type="nucleotide sequence ID" value="NZ_CAMKUF010000010.1"/>
</dbReference>
<dbReference type="EMBL" id="UGYN01000003">
    <property type="protein sequence ID" value="SUJ85892.1"/>
    <property type="molecule type" value="Genomic_DNA"/>
</dbReference>
<reference evidence="1 2" key="1">
    <citation type="submission" date="2018-06" db="EMBL/GenBank/DDBJ databases">
        <authorList>
            <consortium name="Pathogen Informatics"/>
            <person name="Doyle S."/>
        </authorList>
    </citation>
    <scope>NUCLEOTIDE SEQUENCE [LARGE SCALE GENOMIC DNA]</scope>
    <source>
        <strain evidence="1 2">NCTC11544</strain>
    </source>
</reference>